<evidence type="ECO:0000313" key="4">
    <source>
        <dbReference type="Proteomes" id="UP000581206"/>
    </source>
</evidence>
<evidence type="ECO:0000256" key="1">
    <source>
        <dbReference type="SAM" id="MobiDB-lite"/>
    </source>
</evidence>
<sequence length="171" mass="16441">MRAPLIAAGAVLALLLTACGGGTDAGDDTTAGSDDTGSTAVATPDPSESAPTLDLTAGATIVGLPAELGTPPTGAAAGAARTSDDGLITVVTFGSSTCPQVPDPQATGADGTVTVSFPEPTDGPCTLDYVPASSVVALPESPGDGDLTVTIGDWGTVTLPAGSTEAVWVTD</sequence>
<organism evidence="3 4">
    <name type="scientific">Cellulomonas denverensis</name>
    <dbReference type="NCBI Taxonomy" id="264297"/>
    <lineage>
        <taxon>Bacteria</taxon>
        <taxon>Bacillati</taxon>
        <taxon>Actinomycetota</taxon>
        <taxon>Actinomycetes</taxon>
        <taxon>Micrococcales</taxon>
        <taxon>Cellulomonadaceae</taxon>
        <taxon>Cellulomonas</taxon>
    </lineage>
</organism>
<evidence type="ECO:0008006" key="5">
    <source>
        <dbReference type="Google" id="ProtNLM"/>
    </source>
</evidence>
<dbReference type="EMBL" id="JAAXOX010000004">
    <property type="protein sequence ID" value="NKY23049.1"/>
    <property type="molecule type" value="Genomic_DNA"/>
</dbReference>
<feature type="region of interest" description="Disordered" evidence="1">
    <location>
        <begin position="27"/>
        <end position="52"/>
    </location>
</feature>
<comment type="caution">
    <text evidence="3">The sequence shown here is derived from an EMBL/GenBank/DDBJ whole genome shotgun (WGS) entry which is preliminary data.</text>
</comment>
<evidence type="ECO:0000313" key="3">
    <source>
        <dbReference type="EMBL" id="NKY23049.1"/>
    </source>
</evidence>
<gene>
    <name evidence="3" type="ORF">HGA03_10285</name>
</gene>
<dbReference type="Proteomes" id="UP000581206">
    <property type="component" value="Unassembled WGS sequence"/>
</dbReference>
<name>A0A7X6QZA4_9CELL</name>
<accession>A0A7X6QZA4</accession>
<dbReference type="RefSeq" id="WP_168630171.1">
    <property type="nucleotide sequence ID" value="NZ_BONL01000001.1"/>
</dbReference>
<reference evidence="3 4" key="1">
    <citation type="submission" date="2020-04" db="EMBL/GenBank/DDBJ databases">
        <title>MicrobeNet Type strains.</title>
        <authorList>
            <person name="Nicholson A.C."/>
        </authorList>
    </citation>
    <scope>NUCLEOTIDE SEQUENCE [LARGE SCALE GENOMIC DNA]</scope>
    <source>
        <strain evidence="3 4">ATCC BAA-788</strain>
    </source>
</reference>
<protein>
    <recommendedName>
        <fullName evidence="5">Lipoprotein</fullName>
    </recommendedName>
</protein>
<keyword evidence="4" id="KW-1185">Reference proteome</keyword>
<dbReference type="PROSITE" id="PS51257">
    <property type="entry name" value="PROKAR_LIPOPROTEIN"/>
    <property type="match status" value="1"/>
</dbReference>
<keyword evidence="2" id="KW-0732">Signal</keyword>
<dbReference type="AlphaFoldDB" id="A0A7X6QZA4"/>
<feature type="chain" id="PRO_5031105671" description="Lipoprotein" evidence="2">
    <location>
        <begin position="26"/>
        <end position="171"/>
    </location>
</feature>
<proteinExistence type="predicted"/>
<feature type="compositionally biased region" description="Low complexity" evidence="1">
    <location>
        <begin position="28"/>
        <end position="37"/>
    </location>
</feature>
<feature type="signal peptide" evidence="2">
    <location>
        <begin position="1"/>
        <end position="25"/>
    </location>
</feature>
<evidence type="ECO:0000256" key="2">
    <source>
        <dbReference type="SAM" id="SignalP"/>
    </source>
</evidence>